<dbReference type="GO" id="GO:0006355">
    <property type="term" value="P:regulation of DNA-templated transcription"/>
    <property type="evidence" value="ECO:0007669"/>
    <property type="project" value="InterPro"/>
</dbReference>
<sequence length="113" mass="12669">MQWYFEPFCLDPNNACLWQQGQRVTLRPKTFDLLAYLVENAGVLLTKEALLDAVWPDTIVAEGVLATSMVELRKALGESAREPRFIATVHKRGYRFIAPVTVIDPSDAVPPLP</sequence>
<keyword evidence="5" id="KW-1185">Reference proteome</keyword>
<keyword evidence="1 2" id="KW-0238">DNA-binding</keyword>
<comment type="caution">
    <text evidence="4">The sequence shown here is derived from an EMBL/GenBank/DDBJ whole genome shotgun (WGS) entry which is preliminary data.</text>
</comment>
<dbReference type="AlphaFoldDB" id="W4LQM4"/>
<dbReference type="InterPro" id="IPR001867">
    <property type="entry name" value="OmpR/PhoB-type_DNA-bd"/>
</dbReference>
<proteinExistence type="predicted"/>
<dbReference type="HOGENOM" id="CLU_170912_0_0_7"/>
<dbReference type="EMBL" id="AZHW01000351">
    <property type="protein sequence ID" value="ETX00344.1"/>
    <property type="molecule type" value="Genomic_DNA"/>
</dbReference>
<dbReference type="SMART" id="SM00862">
    <property type="entry name" value="Trans_reg_C"/>
    <property type="match status" value="1"/>
</dbReference>
<dbReference type="Proteomes" id="UP000019141">
    <property type="component" value="Unassembled WGS sequence"/>
</dbReference>
<feature type="DNA-binding region" description="OmpR/PhoB-type" evidence="2">
    <location>
        <begin position="1"/>
        <end position="98"/>
    </location>
</feature>
<evidence type="ECO:0000313" key="4">
    <source>
        <dbReference type="EMBL" id="ETX00344.1"/>
    </source>
</evidence>
<protein>
    <recommendedName>
        <fullName evidence="3">OmpR/PhoB-type domain-containing protein</fullName>
    </recommendedName>
</protein>
<dbReference type="SUPFAM" id="SSF46894">
    <property type="entry name" value="C-terminal effector domain of the bipartite response regulators"/>
    <property type="match status" value="1"/>
</dbReference>
<dbReference type="InterPro" id="IPR016032">
    <property type="entry name" value="Sig_transdc_resp-reg_C-effctor"/>
</dbReference>
<dbReference type="GO" id="GO:0000160">
    <property type="term" value="P:phosphorelay signal transduction system"/>
    <property type="evidence" value="ECO:0007669"/>
    <property type="project" value="InterPro"/>
</dbReference>
<dbReference type="Pfam" id="PF00486">
    <property type="entry name" value="Trans_reg_C"/>
    <property type="match status" value="1"/>
</dbReference>
<reference evidence="4 5" key="1">
    <citation type="journal article" date="2014" name="Nature">
        <title>An environmental bacterial taxon with a large and distinct metabolic repertoire.</title>
        <authorList>
            <person name="Wilson M.C."/>
            <person name="Mori T."/>
            <person name="Ruckert C."/>
            <person name="Uria A.R."/>
            <person name="Helf M.J."/>
            <person name="Takada K."/>
            <person name="Gernert C."/>
            <person name="Steffens U.A."/>
            <person name="Heycke N."/>
            <person name="Schmitt S."/>
            <person name="Rinke C."/>
            <person name="Helfrich E.J."/>
            <person name="Brachmann A.O."/>
            <person name="Gurgui C."/>
            <person name="Wakimoto T."/>
            <person name="Kracht M."/>
            <person name="Crusemann M."/>
            <person name="Hentschel U."/>
            <person name="Abe I."/>
            <person name="Matsunaga S."/>
            <person name="Kalinowski J."/>
            <person name="Takeyama H."/>
            <person name="Piel J."/>
        </authorList>
    </citation>
    <scope>NUCLEOTIDE SEQUENCE [LARGE SCALE GENOMIC DNA]</scope>
    <source>
        <strain evidence="5">TSY1</strain>
    </source>
</reference>
<dbReference type="CDD" id="cd00383">
    <property type="entry name" value="trans_reg_C"/>
    <property type="match status" value="1"/>
</dbReference>
<feature type="domain" description="OmpR/PhoB-type" evidence="3">
    <location>
        <begin position="1"/>
        <end position="98"/>
    </location>
</feature>
<organism evidence="4 5">
    <name type="scientific">Entotheonella factor</name>
    <dbReference type="NCBI Taxonomy" id="1429438"/>
    <lineage>
        <taxon>Bacteria</taxon>
        <taxon>Pseudomonadati</taxon>
        <taxon>Nitrospinota/Tectimicrobiota group</taxon>
        <taxon>Candidatus Tectimicrobiota</taxon>
        <taxon>Candidatus Entotheonellia</taxon>
        <taxon>Candidatus Entotheonellales</taxon>
        <taxon>Candidatus Entotheonellaceae</taxon>
        <taxon>Candidatus Entotheonella</taxon>
    </lineage>
</organism>
<gene>
    <name evidence="4" type="ORF">ETSY1_11640</name>
</gene>
<evidence type="ECO:0000259" key="3">
    <source>
        <dbReference type="PROSITE" id="PS51755"/>
    </source>
</evidence>
<evidence type="ECO:0000313" key="5">
    <source>
        <dbReference type="Proteomes" id="UP000019141"/>
    </source>
</evidence>
<dbReference type="PROSITE" id="PS51755">
    <property type="entry name" value="OMPR_PHOB"/>
    <property type="match status" value="1"/>
</dbReference>
<accession>W4LQM4</accession>
<name>W4LQM4_ENTF1</name>
<evidence type="ECO:0000256" key="1">
    <source>
        <dbReference type="ARBA" id="ARBA00023125"/>
    </source>
</evidence>
<dbReference type="Gene3D" id="1.10.10.10">
    <property type="entry name" value="Winged helix-like DNA-binding domain superfamily/Winged helix DNA-binding domain"/>
    <property type="match status" value="1"/>
</dbReference>
<evidence type="ECO:0000256" key="2">
    <source>
        <dbReference type="PROSITE-ProRule" id="PRU01091"/>
    </source>
</evidence>
<dbReference type="InterPro" id="IPR036388">
    <property type="entry name" value="WH-like_DNA-bd_sf"/>
</dbReference>
<dbReference type="GO" id="GO:0003677">
    <property type="term" value="F:DNA binding"/>
    <property type="evidence" value="ECO:0007669"/>
    <property type="project" value="UniProtKB-UniRule"/>
</dbReference>